<organism evidence="4 5">
    <name type="scientific">Apolygus lucorum</name>
    <name type="common">Small green plant bug</name>
    <name type="synonym">Lygocoris lucorum</name>
    <dbReference type="NCBI Taxonomy" id="248454"/>
    <lineage>
        <taxon>Eukaryota</taxon>
        <taxon>Metazoa</taxon>
        <taxon>Ecdysozoa</taxon>
        <taxon>Arthropoda</taxon>
        <taxon>Hexapoda</taxon>
        <taxon>Insecta</taxon>
        <taxon>Pterygota</taxon>
        <taxon>Neoptera</taxon>
        <taxon>Paraneoptera</taxon>
        <taxon>Hemiptera</taxon>
        <taxon>Heteroptera</taxon>
        <taxon>Panheteroptera</taxon>
        <taxon>Cimicomorpha</taxon>
        <taxon>Miridae</taxon>
        <taxon>Mirini</taxon>
        <taxon>Apolygus</taxon>
    </lineage>
</organism>
<dbReference type="EMBL" id="WIXP02000002">
    <property type="protein sequence ID" value="KAF6215267.1"/>
    <property type="molecule type" value="Genomic_DNA"/>
</dbReference>
<dbReference type="OrthoDB" id="6380398at2759"/>
<dbReference type="AlphaFoldDB" id="A0A8S9Y230"/>
<dbReference type="InterPro" id="IPR001254">
    <property type="entry name" value="Trypsin_dom"/>
</dbReference>
<feature type="domain" description="Peptidase S1" evidence="3">
    <location>
        <begin position="190"/>
        <end position="346"/>
    </location>
</feature>
<evidence type="ECO:0000256" key="1">
    <source>
        <dbReference type="ARBA" id="ARBA00023157"/>
    </source>
</evidence>
<dbReference type="Pfam" id="PF00089">
    <property type="entry name" value="Trypsin"/>
    <property type="match status" value="1"/>
</dbReference>
<dbReference type="InterPro" id="IPR018114">
    <property type="entry name" value="TRYPSIN_HIS"/>
</dbReference>
<keyword evidence="2" id="KW-0732">Signal</keyword>
<dbReference type="SUPFAM" id="SSF50494">
    <property type="entry name" value="Trypsin-like serine proteases"/>
    <property type="match status" value="1"/>
</dbReference>
<dbReference type="Proteomes" id="UP000466442">
    <property type="component" value="Unassembled WGS sequence"/>
</dbReference>
<gene>
    <name evidence="4" type="ORF">GE061_010019</name>
</gene>
<reference evidence="4" key="1">
    <citation type="journal article" date="2021" name="Mol. Ecol. Resour.">
        <title>Apolygus lucorum genome provides insights into omnivorousness and mesophyll feeding.</title>
        <authorList>
            <person name="Liu Y."/>
            <person name="Liu H."/>
            <person name="Wang H."/>
            <person name="Huang T."/>
            <person name="Liu B."/>
            <person name="Yang B."/>
            <person name="Yin L."/>
            <person name="Li B."/>
            <person name="Zhang Y."/>
            <person name="Zhang S."/>
            <person name="Jiang F."/>
            <person name="Zhang X."/>
            <person name="Ren Y."/>
            <person name="Wang B."/>
            <person name="Wang S."/>
            <person name="Lu Y."/>
            <person name="Wu K."/>
            <person name="Fan W."/>
            <person name="Wang G."/>
        </authorList>
    </citation>
    <scope>NUCLEOTIDE SEQUENCE</scope>
    <source>
        <strain evidence="4">12Hb</strain>
    </source>
</reference>
<dbReference type="GO" id="GO:0004252">
    <property type="term" value="F:serine-type endopeptidase activity"/>
    <property type="evidence" value="ECO:0007669"/>
    <property type="project" value="InterPro"/>
</dbReference>
<feature type="chain" id="PRO_5035799545" description="Peptidase S1 domain-containing protein" evidence="2">
    <location>
        <begin position="22"/>
        <end position="346"/>
    </location>
</feature>
<dbReference type="PANTHER" id="PTHR24252:SF7">
    <property type="entry name" value="HYALIN"/>
    <property type="match status" value="1"/>
</dbReference>
<dbReference type="PROSITE" id="PS00134">
    <property type="entry name" value="TRYPSIN_HIS"/>
    <property type="match status" value="1"/>
</dbReference>
<dbReference type="SMART" id="SM00020">
    <property type="entry name" value="Tryp_SPc"/>
    <property type="match status" value="1"/>
</dbReference>
<feature type="signal peptide" evidence="2">
    <location>
        <begin position="1"/>
        <end position="21"/>
    </location>
</feature>
<dbReference type="PANTHER" id="PTHR24252">
    <property type="entry name" value="ACROSIN-RELATED"/>
    <property type="match status" value="1"/>
</dbReference>
<keyword evidence="1" id="KW-1015">Disulfide bond</keyword>
<protein>
    <recommendedName>
        <fullName evidence="3">Peptidase S1 domain-containing protein</fullName>
    </recommendedName>
</protein>
<dbReference type="FunFam" id="2.40.10.10:FF:000068">
    <property type="entry name" value="transmembrane protease serine 2"/>
    <property type="match status" value="1"/>
</dbReference>
<evidence type="ECO:0000313" key="4">
    <source>
        <dbReference type="EMBL" id="KAF6215267.1"/>
    </source>
</evidence>
<dbReference type="PROSITE" id="PS50240">
    <property type="entry name" value="TRYPSIN_DOM"/>
    <property type="match status" value="1"/>
</dbReference>
<accession>A0A8S9Y230</accession>
<dbReference type="GO" id="GO:0006508">
    <property type="term" value="P:proteolysis"/>
    <property type="evidence" value="ECO:0007669"/>
    <property type="project" value="InterPro"/>
</dbReference>
<evidence type="ECO:0000256" key="2">
    <source>
        <dbReference type="SAM" id="SignalP"/>
    </source>
</evidence>
<keyword evidence="5" id="KW-1185">Reference proteome</keyword>
<sequence length="346" mass="38780">MWLVPAVWLTLQLLLASSEHAAHVFETSIKIRPLENKVFGSPTNYSQGDFVRIWKWSTQPNAALRLRCEIDIPETSGCANGSFMFFVNDQGRTFCGRTTTSTSYSGNRITVIYKKHNREYQLPLDYFHCSVDSKIIAKRGPVSYRPPSIDHQLNKIDDTYHGISPGLLATTCSCGWTNKRILNYNTGGRLVGGEEYTIHEYPFIVQLFSMASKHPFCAGTIISKHHVLTAAHCTIDYHKSPQRLGIGAGTYDNSVSSLTSSQLTTARKIIIHEEFKVSEYGLIHDISLVTLTTPFLVNMAVGPACFPGPQWDLTGHRVRILGWGAKAYKLKMNSRPQEVDMIVVDH</sequence>
<dbReference type="InterPro" id="IPR043504">
    <property type="entry name" value="Peptidase_S1_PA_chymotrypsin"/>
</dbReference>
<dbReference type="InterPro" id="IPR009003">
    <property type="entry name" value="Peptidase_S1_PA"/>
</dbReference>
<dbReference type="Gene3D" id="2.40.10.10">
    <property type="entry name" value="Trypsin-like serine proteases"/>
    <property type="match status" value="1"/>
</dbReference>
<evidence type="ECO:0000313" key="5">
    <source>
        <dbReference type="Proteomes" id="UP000466442"/>
    </source>
</evidence>
<comment type="caution">
    <text evidence="4">The sequence shown here is derived from an EMBL/GenBank/DDBJ whole genome shotgun (WGS) entry which is preliminary data.</text>
</comment>
<proteinExistence type="predicted"/>
<evidence type="ECO:0000259" key="3">
    <source>
        <dbReference type="PROSITE" id="PS50240"/>
    </source>
</evidence>
<name>A0A8S9Y230_APOLU</name>